<geneLocation type="plasmid" evidence="3 4">
    <name>pFA3</name>
</geneLocation>
<evidence type="ECO:0000259" key="2">
    <source>
        <dbReference type="Pfam" id="PF14322"/>
    </source>
</evidence>
<keyword evidence="1" id="KW-0732">Signal</keyword>
<dbReference type="EMBL" id="AP025317">
    <property type="protein sequence ID" value="BDD12247.1"/>
    <property type="molecule type" value="Genomic_DNA"/>
</dbReference>
<reference evidence="3 4" key="1">
    <citation type="submission" date="2021-12" db="EMBL/GenBank/DDBJ databases">
        <title>Genome sequencing of bacteria with rrn-lacking chromosome and rrn-plasmid.</title>
        <authorList>
            <person name="Anda M."/>
            <person name="Iwasaki W."/>
        </authorList>
    </citation>
    <scope>NUCLEOTIDE SEQUENCE [LARGE SCALE GENOMIC DNA]</scope>
    <source>
        <strain evidence="3 4">DSM 100852</strain>
        <plasmid evidence="3 4">pFA3</plasmid>
    </source>
</reference>
<feature type="chain" id="PRO_5043369936" description="SusD-like N-terminal domain-containing protein" evidence="1">
    <location>
        <begin position="24"/>
        <end position="509"/>
    </location>
</feature>
<dbReference type="AlphaFoldDB" id="A0AAU9D3Y8"/>
<dbReference type="InterPro" id="IPR011990">
    <property type="entry name" value="TPR-like_helical_dom_sf"/>
</dbReference>
<dbReference type="RefSeq" id="WP_338395388.1">
    <property type="nucleotide sequence ID" value="NZ_AP025317.1"/>
</dbReference>
<dbReference type="KEGG" id="fax:FUAX_46790"/>
<evidence type="ECO:0000313" key="4">
    <source>
        <dbReference type="Proteomes" id="UP001348817"/>
    </source>
</evidence>
<dbReference type="PROSITE" id="PS51257">
    <property type="entry name" value="PROKAR_LIPOPROTEIN"/>
    <property type="match status" value="1"/>
</dbReference>
<keyword evidence="3" id="KW-0614">Plasmid</keyword>
<evidence type="ECO:0000313" key="3">
    <source>
        <dbReference type="EMBL" id="BDD12247.1"/>
    </source>
</evidence>
<dbReference type="SUPFAM" id="SSF48452">
    <property type="entry name" value="TPR-like"/>
    <property type="match status" value="1"/>
</dbReference>
<dbReference type="Proteomes" id="UP001348817">
    <property type="component" value="Plasmid pFA3"/>
</dbReference>
<dbReference type="InterPro" id="IPR033985">
    <property type="entry name" value="SusD-like_N"/>
</dbReference>
<protein>
    <recommendedName>
        <fullName evidence="2">SusD-like N-terminal domain-containing protein</fullName>
    </recommendedName>
</protein>
<feature type="signal peptide" evidence="1">
    <location>
        <begin position="1"/>
        <end position="23"/>
    </location>
</feature>
<evidence type="ECO:0000256" key="1">
    <source>
        <dbReference type="SAM" id="SignalP"/>
    </source>
</evidence>
<accession>A0AAU9D3Y8</accession>
<dbReference type="Pfam" id="PF14322">
    <property type="entry name" value="SusD-like_3"/>
    <property type="match status" value="1"/>
</dbReference>
<name>A0AAU9D3Y8_9BACT</name>
<proteinExistence type="predicted"/>
<organism evidence="3 4">
    <name type="scientific">Fulvitalea axinellae</name>
    <dbReference type="NCBI Taxonomy" id="1182444"/>
    <lineage>
        <taxon>Bacteria</taxon>
        <taxon>Pseudomonadati</taxon>
        <taxon>Bacteroidota</taxon>
        <taxon>Cytophagia</taxon>
        <taxon>Cytophagales</taxon>
        <taxon>Persicobacteraceae</taxon>
        <taxon>Fulvitalea</taxon>
    </lineage>
</organism>
<sequence length="509" mass="56321">MKKIKYIITGMLLAGLGACSSFLDEVPDNRVEINDLDKAAELTASAYSQGAYLFTEWMSDNADRVQGIGIEDVVDDAYRWQDGSTDGQDSPEYFWNQTYTAIAHANEVLAVIDNLPGNEEKRNAIRGEALVTRAYHHFLLVSIFAKTYNSQTSASDLGIPYVTEPERELIKNYDRGTVAGVYEKISQDLEEGIPLIRDEFYKGTGKYHFTAAAAHAFASRFYLFMGDLAKSVQHANTVLGQDPSSMIRDYPKIIDDQQGGTHLTQLYTSPDEPANLLLVYKHTVYLYQSRHGYGLSTPLFNDIFLGGGPTGGTDSRLELYFSLASGAGVRFPKYEYLFEKENLASETGLPTTAQVELRGEEVVFNRMEAMSHITGITKDTVYLAVAVNDMNAFIAKRYKGAGKLAISDLWNTVIADEGFEPDYIPTAADTAKLNGEMANLMLGLTIGEKRKEFVQEGQRWWDVLRYGIPVSHNTAVSGEAPLVLAPDDPRRVVQIPKPATALGLPANPR</sequence>
<dbReference type="Gene3D" id="1.25.40.390">
    <property type="match status" value="1"/>
</dbReference>
<gene>
    <name evidence="3" type="ORF">FUAX_46790</name>
</gene>
<feature type="domain" description="SusD-like N-terminal" evidence="2">
    <location>
        <begin position="22"/>
        <end position="223"/>
    </location>
</feature>
<keyword evidence="4" id="KW-1185">Reference proteome</keyword>